<evidence type="ECO:0000313" key="2">
    <source>
        <dbReference type="Proteomes" id="UP001055811"/>
    </source>
</evidence>
<reference evidence="2" key="1">
    <citation type="journal article" date="2022" name="Mol. Ecol. Resour.">
        <title>The genomes of chicory, endive, great burdock and yacon provide insights into Asteraceae palaeo-polyploidization history and plant inulin production.</title>
        <authorList>
            <person name="Fan W."/>
            <person name="Wang S."/>
            <person name="Wang H."/>
            <person name="Wang A."/>
            <person name="Jiang F."/>
            <person name="Liu H."/>
            <person name="Zhao H."/>
            <person name="Xu D."/>
            <person name="Zhang Y."/>
        </authorList>
    </citation>
    <scope>NUCLEOTIDE SEQUENCE [LARGE SCALE GENOMIC DNA]</scope>
    <source>
        <strain evidence="2">cv. Punajuju</strain>
    </source>
</reference>
<name>A0ACB9H113_CICIN</name>
<dbReference type="EMBL" id="CM042009">
    <property type="protein sequence ID" value="KAI3788966.1"/>
    <property type="molecule type" value="Genomic_DNA"/>
</dbReference>
<organism evidence="1 2">
    <name type="scientific">Cichorium intybus</name>
    <name type="common">Chicory</name>
    <dbReference type="NCBI Taxonomy" id="13427"/>
    <lineage>
        <taxon>Eukaryota</taxon>
        <taxon>Viridiplantae</taxon>
        <taxon>Streptophyta</taxon>
        <taxon>Embryophyta</taxon>
        <taxon>Tracheophyta</taxon>
        <taxon>Spermatophyta</taxon>
        <taxon>Magnoliopsida</taxon>
        <taxon>eudicotyledons</taxon>
        <taxon>Gunneridae</taxon>
        <taxon>Pentapetalae</taxon>
        <taxon>asterids</taxon>
        <taxon>campanulids</taxon>
        <taxon>Asterales</taxon>
        <taxon>Asteraceae</taxon>
        <taxon>Cichorioideae</taxon>
        <taxon>Cichorieae</taxon>
        <taxon>Cichoriinae</taxon>
        <taxon>Cichorium</taxon>
    </lineage>
</organism>
<accession>A0ACB9H113</accession>
<proteinExistence type="predicted"/>
<sequence length="86" mass="9290">MGCAVNRVTFDGCLNPSTHLIKKKKRIGKIAAQGNLLSLCKQSGLLSVLVVFYELLAIIFLSSDEVSRKSYGILSLKCAISSISTK</sequence>
<evidence type="ECO:0000313" key="1">
    <source>
        <dbReference type="EMBL" id="KAI3788966.1"/>
    </source>
</evidence>
<reference evidence="1 2" key="2">
    <citation type="journal article" date="2022" name="Mol. Ecol. Resour.">
        <title>The genomes of chicory, endive, great burdock and yacon provide insights into Asteraceae paleo-polyploidization history and plant inulin production.</title>
        <authorList>
            <person name="Fan W."/>
            <person name="Wang S."/>
            <person name="Wang H."/>
            <person name="Wang A."/>
            <person name="Jiang F."/>
            <person name="Liu H."/>
            <person name="Zhao H."/>
            <person name="Xu D."/>
            <person name="Zhang Y."/>
        </authorList>
    </citation>
    <scope>NUCLEOTIDE SEQUENCE [LARGE SCALE GENOMIC DNA]</scope>
    <source>
        <strain evidence="2">cv. Punajuju</strain>
        <tissue evidence="1">Leaves</tissue>
    </source>
</reference>
<dbReference type="Proteomes" id="UP001055811">
    <property type="component" value="Linkage Group LG01"/>
</dbReference>
<gene>
    <name evidence="1" type="ORF">L2E82_01749</name>
</gene>
<protein>
    <submittedName>
        <fullName evidence="1">Uncharacterized protein</fullName>
    </submittedName>
</protein>
<comment type="caution">
    <text evidence="1">The sequence shown here is derived from an EMBL/GenBank/DDBJ whole genome shotgun (WGS) entry which is preliminary data.</text>
</comment>
<keyword evidence="2" id="KW-1185">Reference proteome</keyword>